<sequence>MPVIAVTRQSPEQVLGWLKSRGEADQVTFVPLSGVLDPSKKYRKHIFIIGTKQYSRNSIAIRELVDHIFFVFGHSEVINKFGLTVDRKLDDMEPERGRLVPIGTYLDDLKKRAVDGSLFYSLMTFIYKLPSKTHQKPLTNTICRWIFGGGRKDIGREIDALPIKLTAIQRHTLMKILAKPVADRLCQAFLDIHSNACETVGEAVVKHNVQVFEIGYIRGNVEKTANITDTYVANQGV</sequence>
<organism evidence="1 2">
    <name type="scientific">Erwinia phage vB_EamM_Y3</name>
    <dbReference type="NCBI Taxonomy" id="1983553"/>
    <lineage>
        <taxon>Viruses</taxon>
        <taxon>Duplodnaviria</taxon>
        <taxon>Heunggongvirae</taxon>
        <taxon>Uroviricota</taxon>
        <taxon>Caudoviricetes</taxon>
        <taxon>Sasquatchvirus</taxon>
        <taxon>Sasquatchvirus Y3</taxon>
    </lineage>
</organism>
<proteinExistence type="predicted"/>
<dbReference type="EMBL" id="KY984068">
    <property type="protein sequence ID" value="ARW58839.1"/>
    <property type="molecule type" value="Genomic_DNA"/>
</dbReference>
<evidence type="ECO:0000313" key="1">
    <source>
        <dbReference type="EMBL" id="ARW58839.1"/>
    </source>
</evidence>
<gene>
    <name evidence="1" type="ORF">Y3_199</name>
</gene>
<protein>
    <submittedName>
        <fullName evidence="1">Uncharacterized protein</fullName>
    </submittedName>
</protein>
<dbReference type="Proteomes" id="UP000240568">
    <property type="component" value="Segment"/>
</dbReference>
<accession>A0A2H4IBC7</accession>
<reference evidence="1 2" key="1">
    <citation type="submission" date="2017-04" db="EMBL/GenBank/DDBJ databases">
        <authorList>
            <person name="Afonso C.L."/>
            <person name="Miller P.J."/>
            <person name="Scott M.A."/>
            <person name="Spackman E."/>
            <person name="Goraichik I."/>
            <person name="Dimitrov K.M."/>
            <person name="Suarez D.L."/>
            <person name="Swayne D.E."/>
        </authorList>
    </citation>
    <scope>NUCLEOTIDE SEQUENCE [LARGE SCALE GENOMIC DNA]</scope>
</reference>
<keyword evidence="2" id="KW-1185">Reference proteome</keyword>
<name>A0A2H4IBC7_9CAUD</name>
<evidence type="ECO:0000313" key="2">
    <source>
        <dbReference type="Proteomes" id="UP000240568"/>
    </source>
</evidence>